<sequence>RVMIMDIQVPSRANANELITLKLTLQTELRECMVVKAYLRSNTTMDGSFNHVFTSCLCEDYPRNLFWNFKPKSSMIITAVVDVIRELNICPNDKAVIPINANRFYTSTSLLTYK</sequence>
<protein>
    <recommendedName>
        <fullName evidence="8">Prolactin-induced protein</fullName>
    </recommendedName>
</protein>
<dbReference type="EMBL" id="JBFSEQ010000005">
    <property type="protein sequence ID" value="KAL2777786.1"/>
    <property type="molecule type" value="Genomic_DNA"/>
</dbReference>
<dbReference type="Gene3D" id="2.60.40.10">
    <property type="entry name" value="Immunoglobulins"/>
    <property type="match status" value="1"/>
</dbReference>
<organism evidence="9 10">
    <name type="scientific">Daubentonia madagascariensis</name>
    <name type="common">Aye-aye</name>
    <name type="synonym">Sciurus madagascariensis</name>
    <dbReference type="NCBI Taxonomy" id="31869"/>
    <lineage>
        <taxon>Eukaryota</taxon>
        <taxon>Metazoa</taxon>
        <taxon>Chordata</taxon>
        <taxon>Craniata</taxon>
        <taxon>Vertebrata</taxon>
        <taxon>Euteleostomi</taxon>
        <taxon>Mammalia</taxon>
        <taxon>Eutheria</taxon>
        <taxon>Euarchontoglires</taxon>
        <taxon>Primates</taxon>
        <taxon>Strepsirrhini</taxon>
        <taxon>Chiromyiformes</taxon>
        <taxon>Daubentoniidae</taxon>
        <taxon>Daubentonia</taxon>
    </lineage>
</organism>
<evidence type="ECO:0000313" key="10">
    <source>
        <dbReference type="Proteomes" id="UP001610411"/>
    </source>
</evidence>
<proteinExistence type="inferred from homology"/>
<comment type="subunit">
    <text evidence="7">Monomer. Interacts with AZGP1.</text>
</comment>
<keyword evidence="6" id="KW-0873">Pyrrolidone carboxylic acid</keyword>
<evidence type="ECO:0000256" key="6">
    <source>
        <dbReference type="ARBA" id="ARBA00023283"/>
    </source>
</evidence>
<dbReference type="AlphaFoldDB" id="A0ABD2EF01"/>
<evidence type="ECO:0000256" key="2">
    <source>
        <dbReference type="ARBA" id="ARBA00006819"/>
    </source>
</evidence>
<evidence type="ECO:0000313" key="9">
    <source>
        <dbReference type="EMBL" id="KAL2777786.1"/>
    </source>
</evidence>
<dbReference type="PANTHER" id="PTHR15096:SF5">
    <property type="entry name" value="PROLACTIN-INDUCIBLE PROTEIN"/>
    <property type="match status" value="1"/>
</dbReference>
<evidence type="ECO:0000256" key="5">
    <source>
        <dbReference type="ARBA" id="ARBA00023157"/>
    </source>
</evidence>
<feature type="non-terminal residue" evidence="9">
    <location>
        <position position="1"/>
    </location>
</feature>
<dbReference type="InterPro" id="IPR007990">
    <property type="entry name" value="PIP"/>
</dbReference>
<comment type="subcellular location">
    <subcellularLocation>
        <location evidence="1">Secreted</location>
    </subcellularLocation>
</comment>
<evidence type="ECO:0000256" key="7">
    <source>
        <dbReference type="ARBA" id="ARBA00025932"/>
    </source>
</evidence>
<dbReference type="PANTHER" id="PTHR15096">
    <property type="entry name" value="PROLACTIN-INDUCIBLE PROTEIN/SEMINAL VESICLE ANTIGEN"/>
    <property type="match status" value="1"/>
</dbReference>
<dbReference type="Pfam" id="PF05326">
    <property type="entry name" value="SVA"/>
    <property type="match status" value="1"/>
</dbReference>
<dbReference type="GO" id="GO:0005576">
    <property type="term" value="C:extracellular region"/>
    <property type="evidence" value="ECO:0007669"/>
    <property type="project" value="UniProtKB-SubCell"/>
</dbReference>
<accession>A0ABD2EF01</accession>
<reference evidence="9 10" key="1">
    <citation type="journal article" date="2024" name="G3 (Bethesda)">
        <title>A hybrid genome assembly of the endangered aye-aye (Daubentonia madagascariensis).</title>
        <authorList>
            <person name="Versoza C.J."/>
            <person name="Pfeifer S.P."/>
        </authorList>
    </citation>
    <scope>NUCLEOTIDE SEQUENCE [LARGE SCALE GENOMIC DNA]</scope>
    <source>
        <strain evidence="9">6821</strain>
    </source>
</reference>
<evidence type="ECO:0000256" key="4">
    <source>
        <dbReference type="ARBA" id="ARBA00022729"/>
    </source>
</evidence>
<keyword evidence="4" id="KW-0732">Signal</keyword>
<keyword evidence="3" id="KW-0964">Secreted</keyword>
<comment type="caution">
    <text evidence="9">The sequence shown here is derived from an EMBL/GenBank/DDBJ whole genome shotgun (WGS) entry which is preliminary data.</text>
</comment>
<evidence type="ECO:0000256" key="1">
    <source>
        <dbReference type="ARBA" id="ARBA00004613"/>
    </source>
</evidence>
<dbReference type="FunFam" id="2.60.40.10:FF:001572">
    <property type="entry name" value="Prolactin-inducible protein homolog"/>
    <property type="match status" value="1"/>
</dbReference>
<gene>
    <name evidence="9" type="ORF">WCI35_015971</name>
</gene>
<dbReference type="InterPro" id="IPR013783">
    <property type="entry name" value="Ig-like_fold"/>
</dbReference>
<keyword evidence="5" id="KW-1015">Disulfide bond</keyword>
<dbReference type="SUPFAM" id="SSF81296">
    <property type="entry name" value="E set domains"/>
    <property type="match status" value="1"/>
</dbReference>
<dbReference type="InterPro" id="IPR014756">
    <property type="entry name" value="Ig_E-set"/>
</dbReference>
<dbReference type="Proteomes" id="UP001610411">
    <property type="component" value="Unassembled WGS sequence"/>
</dbReference>
<evidence type="ECO:0000256" key="3">
    <source>
        <dbReference type="ARBA" id="ARBA00022525"/>
    </source>
</evidence>
<comment type="similarity">
    <text evidence="2">Belongs to the PIP family.</text>
</comment>
<evidence type="ECO:0000256" key="8">
    <source>
        <dbReference type="ARBA" id="ARBA00032342"/>
    </source>
</evidence>
<name>A0ABD2EF01_DAUMA</name>
<keyword evidence="10" id="KW-1185">Reference proteome</keyword>